<feature type="repeat" description="PPR" evidence="3">
    <location>
        <begin position="1040"/>
        <end position="1074"/>
    </location>
</feature>
<feature type="repeat" description="PPR" evidence="3">
    <location>
        <begin position="490"/>
        <end position="524"/>
    </location>
</feature>
<dbReference type="PANTHER" id="PTHR46128:SF358">
    <property type="entry name" value="TETRATRICOPEPTIDE REPEAT (TPR)-LIKE SUPERFAMILY PROTEIN"/>
    <property type="match status" value="1"/>
</dbReference>
<feature type="repeat" description="PPR" evidence="3">
    <location>
        <begin position="970"/>
        <end position="1004"/>
    </location>
</feature>
<evidence type="ECO:0008006" key="6">
    <source>
        <dbReference type="Google" id="ProtNLM"/>
    </source>
</evidence>
<protein>
    <recommendedName>
        <fullName evidence="6">Pentatricopeptide repeat-containing protein</fullName>
    </recommendedName>
</protein>
<dbReference type="Proteomes" id="UP000823749">
    <property type="component" value="Chromosome 1"/>
</dbReference>
<evidence type="ECO:0000313" key="5">
    <source>
        <dbReference type="Proteomes" id="UP000823749"/>
    </source>
</evidence>
<dbReference type="NCBIfam" id="TIGR00756">
    <property type="entry name" value="PPR"/>
    <property type="match status" value="13"/>
</dbReference>
<dbReference type="InterPro" id="IPR002885">
    <property type="entry name" value="PPR_rpt"/>
</dbReference>
<evidence type="ECO:0000256" key="2">
    <source>
        <dbReference type="ARBA" id="ARBA00022737"/>
    </source>
</evidence>
<feature type="repeat" description="PPR" evidence="3">
    <location>
        <begin position="525"/>
        <end position="559"/>
    </location>
</feature>
<reference evidence="4" key="1">
    <citation type="submission" date="2020-08" db="EMBL/GenBank/DDBJ databases">
        <title>Plant Genome Project.</title>
        <authorList>
            <person name="Zhang R.-G."/>
        </authorList>
    </citation>
    <scope>NUCLEOTIDE SEQUENCE</scope>
    <source>
        <strain evidence="4">WSP0</strain>
        <tissue evidence="4">Leaf</tissue>
    </source>
</reference>
<feature type="repeat" description="PPR" evidence="3">
    <location>
        <begin position="935"/>
        <end position="969"/>
    </location>
</feature>
<feature type="repeat" description="PPR" evidence="3">
    <location>
        <begin position="312"/>
        <end position="346"/>
    </location>
</feature>
<sequence length="1253" mass="140418">MDEWLQNPTTDSALENIIPRADPESAEAILKGTQGVTFAIVNATNTAIVNIYNINMPPEAGPLYSNQSGPLMPLLCNPFDSNLTNQRCAPGEVEFRNATEKEREQSPPQGKEGFEGREIREAAQPAQDHASTFLHFQWRLPAKTNPYFPTILGGNIKVGLIETNPKQMIFSKTKPFSSLSSSHRPNPPKAPSLQTLLKSGFSPTLKDFNRFLLFLSQSGKFKPLIHFFSQMSSHHIKGNAHTHSIFTRALLRDHQYGQAQQFIKTHMAKSSVSLRNRLWDRLIQGLCANKKDPEKAFLVLQDCLSVDGTLPSSFTFCTLIHSFSSKGMMSGAIEVLEMMTEEKTKYPLDNFVCSSLISGFCRIGKPELAVEFFENAESSGGLRPNCVTYTALVNAYCRLGRFVEVSSLVTRMEKEGINFDVVLYSSFIHGYFIEGDLLGALRKHREMVDKQIDLDTVGYTILVDGFSKEVNVVKSLGFLNRMKRDGFPPNLVAYTAVMLGFCRIGKLEEAFAVLKMVEDLGIKVDEFMYATLIDGAGRIGDFDCVFSLLDNMEKKGVNLSVVTYNTVINGLCKAGRTVDADEYSKGVVGDIWTYSTLLHGYIEEENVMGMYETKRRLEAANVCLDVIMCNILIKALFMMGSIEDALALYKGMPEMNLVADSVTYCTMIDGYCRVGRIGEALEIFDKFRVTSVSSVACYNCIIHRLCKNGMASVALDVFIELHEKGFSSDMGINMMLIKAIFAEKSEGGVFNLIYRIENMSEIFTTICNDVICFLCKRGFFLAACDVYMLLQRKRSVVENKSYYSMMKALRGYGKSWSTRPLLNTLVKRFGIVEPRVCKILLDYLCIKDVDNALRFLDVVKDKAFTTTFHVHVLRTLTRDGRALDAYKLIIGGELNLPTMNVVDYSKVVDSLCKGGHIDKALDLCSFAKRKGIALSIITYNSVINGLCRQGCFIEAFRLFNSLEKIDVFPSEITYATLIDSLSKEGYLLDARKLFDSMVLKGLNPNTRVYNSLIDIYCKQGQIEEALKLLLEMEVRQLKPDRFTVCCLINGYCRKGDLEGALELFFEFKRQGVLPDFLGFMYLIRGLCAKGRMEECRTILTQMLQTQSIVELLKIAETEVGTESIESFLVSLCDQGNVQEATVILNEVASMFFPAMRMLDANDGSEKLTELCDGRDIVTVQSESLFPPRESDEKFGVSNVGSLENVMKVHGNLENKSLLPDFRSYYALIASLCSRGELGKANKLAKMLFDSRVR</sequence>
<dbReference type="InterPro" id="IPR050872">
    <property type="entry name" value="PPR_P_subfamily"/>
</dbReference>
<feature type="repeat" description="PPR" evidence="3">
    <location>
        <begin position="455"/>
        <end position="489"/>
    </location>
</feature>
<dbReference type="AlphaFoldDB" id="A0AAV6LIT6"/>
<dbReference type="InterPro" id="IPR011990">
    <property type="entry name" value="TPR-like_helical_dom_sf"/>
</dbReference>
<comment type="similarity">
    <text evidence="1">Belongs to the PPR family. P subfamily.</text>
</comment>
<evidence type="ECO:0000256" key="1">
    <source>
        <dbReference type="ARBA" id="ARBA00007626"/>
    </source>
</evidence>
<dbReference type="Pfam" id="PF13041">
    <property type="entry name" value="PPR_2"/>
    <property type="match status" value="6"/>
</dbReference>
<organism evidence="4 5">
    <name type="scientific">Rhododendron griersonianum</name>
    <dbReference type="NCBI Taxonomy" id="479676"/>
    <lineage>
        <taxon>Eukaryota</taxon>
        <taxon>Viridiplantae</taxon>
        <taxon>Streptophyta</taxon>
        <taxon>Embryophyta</taxon>
        <taxon>Tracheophyta</taxon>
        <taxon>Spermatophyta</taxon>
        <taxon>Magnoliopsida</taxon>
        <taxon>eudicotyledons</taxon>
        <taxon>Gunneridae</taxon>
        <taxon>Pentapetalae</taxon>
        <taxon>asterids</taxon>
        <taxon>Ericales</taxon>
        <taxon>Ericaceae</taxon>
        <taxon>Ericoideae</taxon>
        <taxon>Rhodoreae</taxon>
        <taxon>Rhododendron</taxon>
    </lineage>
</organism>
<comment type="caution">
    <text evidence="4">The sequence shown here is derived from an EMBL/GenBank/DDBJ whole genome shotgun (WGS) entry which is preliminary data.</text>
</comment>
<feature type="repeat" description="PPR" evidence="3">
    <location>
        <begin position="349"/>
        <end position="384"/>
    </location>
</feature>
<gene>
    <name evidence="4" type="ORF">RHGRI_001042</name>
</gene>
<keyword evidence="5" id="KW-1185">Reference proteome</keyword>
<proteinExistence type="inferred from homology"/>
<feature type="repeat" description="PPR" evidence="3">
    <location>
        <begin position="1005"/>
        <end position="1039"/>
    </location>
</feature>
<feature type="repeat" description="PPR" evidence="3">
    <location>
        <begin position="385"/>
        <end position="419"/>
    </location>
</feature>
<dbReference type="Pfam" id="PF01535">
    <property type="entry name" value="PPR"/>
    <property type="match status" value="5"/>
</dbReference>
<evidence type="ECO:0000313" key="4">
    <source>
        <dbReference type="EMBL" id="KAG5565028.1"/>
    </source>
</evidence>
<feature type="repeat" description="PPR" evidence="3">
    <location>
        <begin position="420"/>
        <end position="454"/>
    </location>
</feature>
<evidence type="ECO:0000256" key="3">
    <source>
        <dbReference type="PROSITE-ProRule" id="PRU00708"/>
    </source>
</evidence>
<dbReference type="Gene3D" id="1.25.40.10">
    <property type="entry name" value="Tetratricopeptide repeat domain"/>
    <property type="match status" value="7"/>
</dbReference>
<name>A0AAV6LIT6_9ERIC</name>
<dbReference type="PROSITE" id="PS51375">
    <property type="entry name" value="PPR"/>
    <property type="match status" value="14"/>
</dbReference>
<dbReference type="PANTHER" id="PTHR46128">
    <property type="entry name" value="MITOCHONDRIAL GROUP I INTRON SPLICING FACTOR CCM1"/>
    <property type="match status" value="1"/>
</dbReference>
<accession>A0AAV6LIT6</accession>
<feature type="repeat" description="PPR" evidence="3">
    <location>
        <begin position="625"/>
        <end position="659"/>
    </location>
</feature>
<keyword evidence="2" id="KW-0677">Repeat</keyword>
<feature type="repeat" description="PPR" evidence="3">
    <location>
        <begin position="900"/>
        <end position="934"/>
    </location>
</feature>
<feature type="repeat" description="PPR" evidence="3">
    <location>
        <begin position="660"/>
        <end position="694"/>
    </location>
</feature>
<dbReference type="EMBL" id="JACTNZ010000001">
    <property type="protein sequence ID" value="KAG5565028.1"/>
    <property type="molecule type" value="Genomic_DNA"/>
</dbReference>